<name>A0A401LG44_9FIRM</name>
<keyword evidence="3" id="KW-0443">Lipid metabolism</keyword>
<dbReference type="Gene3D" id="3.40.50.720">
    <property type="entry name" value="NAD(P)-binding Rossmann-like Domain"/>
    <property type="match status" value="1"/>
</dbReference>
<evidence type="ECO:0000256" key="1">
    <source>
        <dbReference type="ARBA" id="ARBA00006484"/>
    </source>
</evidence>
<dbReference type="InterPro" id="IPR020904">
    <property type="entry name" value="Sc_DH/Rdtase_CS"/>
</dbReference>
<evidence type="ECO:0000313" key="4">
    <source>
        <dbReference type="EMBL" id="GCB30490.1"/>
    </source>
</evidence>
<gene>
    <name evidence="4" type="ORF">KGMB03357_21510</name>
</gene>
<dbReference type="InterPro" id="IPR036291">
    <property type="entry name" value="NAD(P)-bd_dom_sf"/>
</dbReference>
<dbReference type="PRINTS" id="PR00080">
    <property type="entry name" value="SDRFAMILY"/>
</dbReference>
<dbReference type="FunFam" id="3.40.50.720:FF:000084">
    <property type="entry name" value="Short-chain dehydrogenase reductase"/>
    <property type="match status" value="1"/>
</dbReference>
<dbReference type="OrthoDB" id="9803333at2"/>
<dbReference type="Proteomes" id="UP000287361">
    <property type="component" value="Unassembled WGS sequence"/>
</dbReference>
<dbReference type="EMBL" id="BHVZ01000014">
    <property type="protein sequence ID" value="GCB30490.1"/>
    <property type="molecule type" value="Genomic_DNA"/>
</dbReference>
<keyword evidence="2" id="KW-0560">Oxidoreductase</keyword>
<reference evidence="4 5" key="1">
    <citation type="submission" date="2018-10" db="EMBL/GenBank/DDBJ databases">
        <title>Draft Genome Sequence of Anaerotignum sp. KCTC 15736.</title>
        <authorList>
            <person name="Choi S.H."/>
            <person name="Kim J.S."/>
            <person name="Kang S.W."/>
            <person name="Lee J.S."/>
            <person name="Park S.H."/>
        </authorList>
    </citation>
    <scope>NUCLEOTIDE SEQUENCE [LARGE SCALE GENOMIC DNA]</scope>
    <source>
        <strain evidence="4 5">KCTC 15736</strain>
    </source>
</reference>
<evidence type="ECO:0000256" key="2">
    <source>
        <dbReference type="ARBA" id="ARBA00023002"/>
    </source>
</evidence>
<sequence length="248" mass="25512">MDFTGKNIIVTGGASGIGKAIVTGVVEGGGHAIIVDLNLDAAEKLREELGKDKTSAYKVNLANSAEIREVFGKIVADFKQIHGLINNAGIVSTVPFDEVTQAEWDKVIAINLTGVYTAISAVYPSMKANGYGRIVNVASVAAKRGGGLLGTSAYAASKAGVIGLTKAVAREGAPYGVACNGVCPSLTMTPMTANMGEEKTKKIIATIPLGRGAQPREIANMVLFYASDLASFATGEISDVDGGVTMDG</sequence>
<organism evidence="4 5">
    <name type="scientific">Anaerotignum faecicola</name>
    <dbReference type="NCBI Taxonomy" id="2358141"/>
    <lineage>
        <taxon>Bacteria</taxon>
        <taxon>Bacillati</taxon>
        <taxon>Bacillota</taxon>
        <taxon>Clostridia</taxon>
        <taxon>Lachnospirales</taxon>
        <taxon>Anaerotignaceae</taxon>
        <taxon>Anaerotignum</taxon>
    </lineage>
</organism>
<dbReference type="InterPro" id="IPR050259">
    <property type="entry name" value="SDR"/>
</dbReference>
<dbReference type="RefSeq" id="WP_118581212.1">
    <property type="nucleotide sequence ID" value="NZ_DAVZTY010000107.1"/>
</dbReference>
<dbReference type="GeneID" id="86195167"/>
<dbReference type="PRINTS" id="PR00081">
    <property type="entry name" value="GDHRDH"/>
</dbReference>
<dbReference type="GO" id="GO:0016491">
    <property type="term" value="F:oxidoreductase activity"/>
    <property type="evidence" value="ECO:0007669"/>
    <property type="project" value="UniProtKB-KW"/>
</dbReference>
<evidence type="ECO:0000313" key="5">
    <source>
        <dbReference type="Proteomes" id="UP000287361"/>
    </source>
</evidence>
<keyword evidence="3" id="KW-0753">Steroid metabolism</keyword>
<comment type="caution">
    <text evidence="4">The sequence shown here is derived from an EMBL/GenBank/DDBJ whole genome shotgun (WGS) entry which is preliminary data.</text>
</comment>
<keyword evidence="5" id="KW-1185">Reference proteome</keyword>
<dbReference type="SUPFAM" id="SSF51735">
    <property type="entry name" value="NAD(P)-binding Rossmann-fold domains"/>
    <property type="match status" value="1"/>
</dbReference>
<protein>
    <submittedName>
        <fullName evidence="4">Short-chain dehydrogenase</fullName>
    </submittedName>
</protein>
<dbReference type="PROSITE" id="PS00061">
    <property type="entry name" value="ADH_SHORT"/>
    <property type="match status" value="1"/>
</dbReference>
<dbReference type="AlphaFoldDB" id="A0A401LG44"/>
<dbReference type="GO" id="GO:0008206">
    <property type="term" value="P:bile acid metabolic process"/>
    <property type="evidence" value="ECO:0007669"/>
    <property type="project" value="UniProtKB-ARBA"/>
</dbReference>
<dbReference type="Pfam" id="PF13561">
    <property type="entry name" value="adh_short_C2"/>
    <property type="match status" value="1"/>
</dbReference>
<proteinExistence type="inferred from homology"/>
<comment type="similarity">
    <text evidence="1">Belongs to the short-chain dehydrogenases/reductases (SDR) family.</text>
</comment>
<evidence type="ECO:0000256" key="3">
    <source>
        <dbReference type="ARBA" id="ARBA00023221"/>
    </source>
</evidence>
<accession>A0A401LG44</accession>
<dbReference type="PANTHER" id="PTHR42879:SF2">
    <property type="entry name" value="3-OXOACYL-[ACYL-CARRIER-PROTEIN] REDUCTASE FABG"/>
    <property type="match status" value="1"/>
</dbReference>
<dbReference type="PANTHER" id="PTHR42879">
    <property type="entry name" value="3-OXOACYL-(ACYL-CARRIER-PROTEIN) REDUCTASE"/>
    <property type="match status" value="1"/>
</dbReference>
<dbReference type="InterPro" id="IPR002347">
    <property type="entry name" value="SDR_fam"/>
</dbReference>